<keyword evidence="1" id="KW-0489">Methyltransferase</keyword>
<dbReference type="EMBL" id="BSNF01000006">
    <property type="protein sequence ID" value="GLQ06230.1"/>
    <property type="molecule type" value="Genomic_DNA"/>
</dbReference>
<proteinExistence type="predicted"/>
<dbReference type="PANTHER" id="PTHR12049">
    <property type="entry name" value="PROTEIN ARGININE METHYLTRANSFERASE NDUFAF7, MITOCHONDRIAL"/>
    <property type="match status" value="1"/>
</dbReference>
<organism evidence="3 4">
    <name type="scientific">Sneathiella chinensis</name>
    <dbReference type="NCBI Taxonomy" id="349750"/>
    <lineage>
        <taxon>Bacteria</taxon>
        <taxon>Pseudomonadati</taxon>
        <taxon>Pseudomonadota</taxon>
        <taxon>Alphaproteobacteria</taxon>
        <taxon>Sneathiellales</taxon>
        <taxon>Sneathiellaceae</taxon>
        <taxon>Sneathiella</taxon>
    </lineage>
</organism>
<evidence type="ECO:0000256" key="2">
    <source>
        <dbReference type="ARBA" id="ARBA00022679"/>
    </source>
</evidence>
<evidence type="ECO:0000313" key="4">
    <source>
        <dbReference type="Proteomes" id="UP001161409"/>
    </source>
</evidence>
<reference evidence="3" key="1">
    <citation type="journal article" date="2014" name="Int. J. Syst. Evol. Microbiol.">
        <title>Complete genome of a new Firmicutes species belonging to the dominant human colonic microbiota ('Ruminococcus bicirculans') reveals two chromosomes and a selective capacity to utilize plant glucans.</title>
        <authorList>
            <consortium name="NISC Comparative Sequencing Program"/>
            <person name="Wegmann U."/>
            <person name="Louis P."/>
            <person name="Goesmann A."/>
            <person name="Henrissat B."/>
            <person name="Duncan S.H."/>
            <person name="Flint H.J."/>
        </authorList>
    </citation>
    <scope>NUCLEOTIDE SEQUENCE</scope>
    <source>
        <strain evidence="3">NBRC 103408</strain>
    </source>
</reference>
<name>A0ABQ5U3I4_9PROT</name>
<dbReference type="PANTHER" id="PTHR12049:SF7">
    <property type="entry name" value="PROTEIN ARGININE METHYLTRANSFERASE NDUFAF7, MITOCHONDRIAL"/>
    <property type="match status" value="1"/>
</dbReference>
<keyword evidence="2" id="KW-0808">Transferase</keyword>
<dbReference type="InterPro" id="IPR038375">
    <property type="entry name" value="NDUFAF7_sf"/>
</dbReference>
<accession>A0ABQ5U3I4</accession>
<dbReference type="Proteomes" id="UP001161409">
    <property type="component" value="Unassembled WGS sequence"/>
</dbReference>
<dbReference type="SUPFAM" id="SSF53335">
    <property type="entry name" value="S-adenosyl-L-methionine-dependent methyltransferases"/>
    <property type="match status" value="1"/>
</dbReference>
<dbReference type="InterPro" id="IPR003788">
    <property type="entry name" value="NDUFAF7"/>
</dbReference>
<evidence type="ECO:0000313" key="3">
    <source>
        <dbReference type="EMBL" id="GLQ06230.1"/>
    </source>
</evidence>
<gene>
    <name evidence="3" type="ORF">GCM10007924_14510</name>
</gene>
<dbReference type="InterPro" id="IPR029063">
    <property type="entry name" value="SAM-dependent_MTases_sf"/>
</dbReference>
<dbReference type="Pfam" id="PF02636">
    <property type="entry name" value="Methyltransf_28"/>
    <property type="match status" value="1"/>
</dbReference>
<dbReference type="RefSeq" id="WP_169560286.1">
    <property type="nucleotide sequence ID" value="NZ_BSNF01000006.1"/>
</dbReference>
<dbReference type="Gene3D" id="3.40.50.12710">
    <property type="match status" value="1"/>
</dbReference>
<comment type="caution">
    <text evidence="3">The sequence shown here is derived from an EMBL/GenBank/DDBJ whole genome shotgun (WGS) entry which is preliminary data.</text>
</comment>
<keyword evidence="4" id="KW-1185">Reference proteome</keyword>
<protein>
    <submittedName>
        <fullName evidence="3">ATP synthase subunit beta</fullName>
    </submittedName>
</protein>
<reference evidence="3" key="2">
    <citation type="submission" date="2023-01" db="EMBL/GenBank/DDBJ databases">
        <title>Draft genome sequence of Sneathiella chinensis strain NBRC 103408.</title>
        <authorList>
            <person name="Sun Q."/>
            <person name="Mori K."/>
        </authorList>
    </citation>
    <scope>NUCLEOTIDE SEQUENCE</scope>
    <source>
        <strain evidence="3">NBRC 103408</strain>
    </source>
</reference>
<sequence length="359" mass="39147">MSALADILKARIQSDGPLSLYTFMQESLSHPAHGYYQSATPFGQQGDFITAPEISQMFGELIGLWCVDCWAKLGAPSRFHLVELGPGNGTLMADALRSARIVPDFLKAASVHMVETSARLTRIQKDRVKHPTLNWHTELPDLGDAPVLYIANEFFDALPIRQYEILGGEWHERLVTTDGDGFAYCLGAAIPSPDEHGLPDPATLTDGTVFEINPEAAQIVTRMGQTITANRGAALVLDYGPLQDRFGDSFQALKDHRFTDPLAAPGTADLTAHVHFQDLAQAAQKAGCIAAPITTQGRFLERLGIEARVLTLLRNATTEQADKLRSDHRRLVSAEEMGTLFKALTFHAGMTAPPAGFEE</sequence>
<evidence type="ECO:0000256" key="1">
    <source>
        <dbReference type="ARBA" id="ARBA00022603"/>
    </source>
</evidence>